<dbReference type="AlphaFoldDB" id="A0A3P8VD24"/>
<keyword evidence="3" id="KW-1185">Reference proteome</keyword>
<feature type="compositionally biased region" description="Basic residues" evidence="1">
    <location>
        <begin position="1"/>
        <end position="13"/>
    </location>
</feature>
<name>A0A3P8VD24_CYNSE</name>
<dbReference type="Ensembl" id="ENSCSET00000012444.1">
    <property type="protein sequence ID" value="ENSCSEP00000012297.1"/>
    <property type="gene ID" value="ENSCSEG00000007940.1"/>
</dbReference>
<reference evidence="2" key="3">
    <citation type="submission" date="2025-09" db="UniProtKB">
        <authorList>
            <consortium name="Ensembl"/>
        </authorList>
    </citation>
    <scope>IDENTIFICATION</scope>
</reference>
<dbReference type="Proteomes" id="UP000265120">
    <property type="component" value="Chromosome 8"/>
</dbReference>
<reference evidence="2 3" key="1">
    <citation type="journal article" date="2014" name="Nat. Genet.">
        <title>Whole-genome sequence of a flatfish provides insights into ZW sex chromosome evolution and adaptation to a benthic lifestyle.</title>
        <authorList>
            <person name="Chen S."/>
            <person name="Zhang G."/>
            <person name="Shao C."/>
            <person name="Huang Q."/>
            <person name="Liu G."/>
            <person name="Zhang P."/>
            <person name="Song W."/>
            <person name="An N."/>
            <person name="Chalopin D."/>
            <person name="Volff J.N."/>
            <person name="Hong Y."/>
            <person name="Li Q."/>
            <person name="Sha Z."/>
            <person name="Zhou H."/>
            <person name="Xie M."/>
            <person name="Yu Q."/>
            <person name="Liu Y."/>
            <person name="Xiang H."/>
            <person name="Wang N."/>
            <person name="Wu K."/>
            <person name="Yang C."/>
            <person name="Zhou Q."/>
            <person name="Liao X."/>
            <person name="Yang L."/>
            <person name="Hu Q."/>
            <person name="Zhang J."/>
            <person name="Meng L."/>
            <person name="Jin L."/>
            <person name="Tian Y."/>
            <person name="Lian J."/>
            <person name="Yang J."/>
            <person name="Miao G."/>
            <person name="Liu S."/>
            <person name="Liang Z."/>
            <person name="Yan F."/>
            <person name="Li Y."/>
            <person name="Sun B."/>
            <person name="Zhang H."/>
            <person name="Zhang J."/>
            <person name="Zhu Y."/>
            <person name="Du M."/>
            <person name="Zhao Y."/>
            <person name="Schartl M."/>
            <person name="Tang Q."/>
            <person name="Wang J."/>
        </authorList>
    </citation>
    <scope>NUCLEOTIDE SEQUENCE</scope>
</reference>
<dbReference type="InParanoid" id="A0A3P8VD24"/>
<organism evidence="2 3">
    <name type="scientific">Cynoglossus semilaevis</name>
    <name type="common">Tongue sole</name>
    <dbReference type="NCBI Taxonomy" id="244447"/>
    <lineage>
        <taxon>Eukaryota</taxon>
        <taxon>Metazoa</taxon>
        <taxon>Chordata</taxon>
        <taxon>Craniata</taxon>
        <taxon>Vertebrata</taxon>
        <taxon>Euteleostomi</taxon>
        <taxon>Actinopterygii</taxon>
        <taxon>Neopterygii</taxon>
        <taxon>Teleostei</taxon>
        <taxon>Neoteleostei</taxon>
        <taxon>Acanthomorphata</taxon>
        <taxon>Carangaria</taxon>
        <taxon>Pleuronectiformes</taxon>
        <taxon>Pleuronectoidei</taxon>
        <taxon>Cynoglossidae</taxon>
        <taxon>Cynoglossinae</taxon>
        <taxon>Cynoglossus</taxon>
    </lineage>
</organism>
<evidence type="ECO:0000313" key="3">
    <source>
        <dbReference type="Proteomes" id="UP000265120"/>
    </source>
</evidence>
<accession>A0A3P8VD24</accession>
<feature type="region of interest" description="Disordered" evidence="1">
    <location>
        <begin position="1"/>
        <end position="31"/>
    </location>
</feature>
<dbReference type="GeneTree" id="ENSGT00980000199766"/>
<sequence>GNKGRHKRQRHRLTTGEGEEDGEEEFYSTEE</sequence>
<evidence type="ECO:0000313" key="2">
    <source>
        <dbReference type="Ensembl" id="ENSCSEP00000012297.1"/>
    </source>
</evidence>
<evidence type="ECO:0000256" key="1">
    <source>
        <dbReference type="SAM" id="MobiDB-lite"/>
    </source>
</evidence>
<feature type="compositionally biased region" description="Acidic residues" evidence="1">
    <location>
        <begin position="17"/>
        <end position="31"/>
    </location>
</feature>
<reference evidence="2" key="2">
    <citation type="submission" date="2025-08" db="UniProtKB">
        <authorList>
            <consortium name="Ensembl"/>
        </authorList>
    </citation>
    <scope>IDENTIFICATION</scope>
</reference>
<proteinExistence type="predicted"/>
<protein>
    <submittedName>
        <fullName evidence="2">Si:dkey-117n7.3</fullName>
    </submittedName>
</protein>